<feature type="region of interest" description="Disordered" evidence="2">
    <location>
        <begin position="1"/>
        <end position="22"/>
    </location>
</feature>
<dbReference type="EMBL" id="NCVQ01000008">
    <property type="protein sequence ID" value="PWZ14943.1"/>
    <property type="molecule type" value="Genomic_DNA"/>
</dbReference>
<protein>
    <submittedName>
        <fullName evidence="3">Phosphopantetheine adenylyltransferase 1</fullName>
    </submittedName>
</protein>
<dbReference type="InterPro" id="IPR014729">
    <property type="entry name" value="Rossmann-like_a/b/a_fold"/>
</dbReference>
<evidence type="ECO:0000256" key="2">
    <source>
        <dbReference type="SAM" id="MobiDB-lite"/>
    </source>
</evidence>
<name>A0A3L6E3K1_MAIZE</name>
<proteinExistence type="predicted"/>
<evidence type="ECO:0000313" key="4">
    <source>
        <dbReference type="Proteomes" id="UP000251960"/>
    </source>
</evidence>
<keyword evidence="3" id="KW-0548">Nucleotidyltransferase</keyword>
<keyword evidence="3" id="KW-0808">Transferase</keyword>
<comment type="pathway">
    <text evidence="1">Cofactor biosynthesis; coenzyme A biosynthesis.</text>
</comment>
<dbReference type="PANTHER" id="PTHR10695:SF56">
    <property type="entry name" value="PHOSPHOPANTETHEINE ADENYLYLTRANSFERASE 1"/>
    <property type="match status" value="1"/>
</dbReference>
<dbReference type="SUPFAM" id="SSF52374">
    <property type="entry name" value="Nucleotidylyl transferase"/>
    <property type="match status" value="1"/>
</dbReference>
<evidence type="ECO:0000256" key="1">
    <source>
        <dbReference type="ARBA" id="ARBA00004724"/>
    </source>
</evidence>
<dbReference type="GO" id="GO:0016779">
    <property type="term" value="F:nucleotidyltransferase activity"/>
    <property type="evidence" value="ECO:0007669"/>
    <property type="project" value="UniProtKB-KW"/>
</dbReference>
<reference evidence="3 4" key="1">
    <citation type="journal article" date="2018" name="Nat. Genet.">
        <title>Extensive intraspecific gene order and gene structural variations between Mo17 and other maize genomes.</title>
        <authorList>
            <person name="Sun S."/>
            <person name="Zhou Y."/>
            <person name="Chen J."/>
            <person name="Shi J."/>
            <person name="Zhao H."/>
            <person name="Zhao H."/>
            <person name="Song W."/>
            <person name="Zhang M."/>
            <person name="Cui Y."/>
            <person name="Dong X."/>
            <person name="Liu H."/>
            <person name="Ma X."/>
            <person name="Jiao Y."/>
            <person name="Wang B."/>
            <person name="Wei X."/>
            <person name="Stein J.C."/>
            <person name="Glaubitz J.C."/>
            <person name="Lu F."/>
            <person name="Yu G."/>
            <person name="Liang C."/>
            <person name="Fengler K."/>
            <person name="Li B."/>
            <person name="Rafalski A."/>
            <person name="Schnable P.S."/>
            <person name="Ware D.H."/>
            <person name="Buckler E.S."/>
            <person name="Lai J."/>
        </authorList>
    </citation>
    <scope>NUCLEOTIDE SEQUENCE [LARGE SCALE GENOMIC DNA]</scope>
    <source>
        <strain evidence="4">cv. Missouri 17</strain>
        <tissue evidence="3">Seedling</tissue>
    </source>
</reference>
<evidence type="ECO:0000313" key="3">
    <source>
        <dbReference type="EMBL" id="PWZ14943.1"/>
    </source>
</evidence>
<accession>A0A3L6E3K1</accession>
<dbReference type="PANTHER" id="PTHR10695">
    <property type="entry name" value="DEPHOSPHO-COA KINASE-RELATED"/>
    <property type="match status" value="1"/>
</dbReference>
<sequence>MVDAGDITAGGPPRAHEEEQAGTPAYGSVVLGGTFDRLHDGHRRLLKLLDLVVIHSRFIDSQYAELIEPVDKRIKGVEDYIKVVAWLWLPCFLFYAVSAPMQLESIKPELIVQVEPIEDPYGPSITDEKLDAIIVSSYSFLSFSFYWTSFDIAMLLIFSKETLNGGLAVNRKREEKGFPLLKVEVVDLLSGGVEGEKLSSSALRKLEAEQAQQSETKSGSLEAS</sequence>
<dbReference type="ExpressionAtlas" id="A0A3L6E3K1">
    <property type="expression patterns" value="baseline and differential"/>
</dbReference>
<organism evidence="3 4">
    <name type="scientific">Zea mays</name>
    <name type="common">Maize</name>
    <dbReference type="NCBI Taxonomy" id="4577"/>
    <lineage>
        <taxon>Eukaryota</taxon>
        <taxon>Viridiplantae</taxon>
        <taxon>Streptophyta</taxon>
        <taxon>Embryophyta</taxon>
        <taxon>Tracheophyta</taxon>
        <taxon>Spermatophyta</taxon>
        <taxon>Magnoliopsida</taxon>
        <taxon>Liliopsida</taxon>
        <taxon>Poales</taxon>
        <taxon>Poaceae</taxon>
        <taxon>PACMAD clade</taxon>
        <taxon>Panicoideae</taxon>
        <taxon>Andropogonodae</taxon>
        <taxon>Andropogoneae</taxon>
        <taxon>Tripsacinae</taxon>
        <taxon>Zea</taxon>
    </lineage>
</organism>
<comment type="caution">
    <text evidence="3">The sequence shown here is derived from an EMBL/GenBank/DDBJ whole genome shotgun (WGS) entry which is preliminary data.</text>
</comment>
<gene>
    <name evidence="3" type="primary">Os07g0179400</name>
    <name evidence="3" type="ORF">Zm00014a_041590</name>
</gene>
<dbReference type="AlphaFoldDB" id="A0A3L6E3K1"/>
<dbReference type="Proteomes" id="UP000251960">
    <property type="component" value="Chromosome 7"/>
</dbReference>
<dbReference type="Gene3D" id="3.40.50.620">
    <property type="entry name" value="HUPs"/>
    <property type="match status" value="2"/>
</dbReference>